<dbReference type="GO" id="GO:0016020">
    <property type="term" value="C:membrane"/>
    <property type="evidence" value="ECO:0007669"/>
    <property type="project" value="UniProtKB-SubCell"/>
</dbReference>
<name>A0A913ZBQ6_PATMI</name>
<feature type="transmembrane region" description="Helical" evidence="2">
    <location>
        <begin position="262"/>
        <end position="280"/>
    </location>
</feature>
<dbReference type="PROSITE" id="PS50850">
    <property type="entry name" value="MFS"/>
    <property type="match status" value="1"/>
</dbReference>
<dbReference type="SUPFAM" id="SSF103473">
    <property type="entry name" value="MFS general substrate transporter"/>
    <property type="match status" value="1"/>
</dbReference>
<evidence type="ECO:0000313" key="5">
    <source>
        <dbReference type="Proteomes" id="UP000887568"/>
    </source>
</evidence>
<proteinExistence type="predicted"/>
<evidence type="ECO:0000259" key="3">
    <source>
        <dbReference type="PROSITE" id="PS50850"/>
    </source>
</evidence>
<evidence type="ECO:0000256" key="2">
    <source>
        <dbReference type="SAM" id="Phobius"/>
    </source>
</evidence>
<feature type="transmembrane region" description="Helical" evidence="2">
    <location>
        <begin position="287"/>
        <end position="309"/>
    </location>
</feature>
<keyword evidence="2" id="KW-0472">Membrane</keyword>
<dbReference type="PANTHER" id="PTHR11360:SF303">
    <property type="entry name" value="MAJOR FACILITATOR SUPERFAMILY (MFS) PROFILE DOMAIN-CONTAINING PROTEIN"/>
    <property type="match status" value="1"/>
</dbReference>
<accession>A0A913ZBQ6</accession>
<feature type="transmembrane region" description="Helical" evidence="2">
    <location>
        <begin position="138"/>
        <end position="159"/>
    </location>
</feature>
<reference evidence="4" key="1">
    <citation type="submission" date="2022-11" db="UniProtKB">
        <authorList>
            <consortium name="EnsemblMetazoa"/>
        </authorList>
    </citation>
    <scope>IDENTIFICATION</scope>
</reference>
<keyword evidence="2" id="KW-0812">Transmembrane</keyword>
<comment type="subcellular location">
    <subcellularLocation>
        <location evidence="1">Membrane</location>
        <topology evidence="1">Multi-pass membrane protein</topology>
    </subcellularLocation>
</comment>
<dbReference type="Proteomes" id="UP000887568">
    <property type="component" value="Unplaced"/>
</dbReference>
<feature type="transmembrane region" description="Helical" evidence="2">
    <location>
        <begin position="338"/>
        <end position="361"/>
    </location>
</feature>
<feature type="transmembrane region" description="Helical" evidence="2">
    <location>
        <begin position="82"/>
        <end position="100"/>
    </location>
</feature>
<feature type="transmembrane region" description="Helical" evidence="2">
    <location>
        <begin position="232"/>
        <end position="256"/>
    </location>
</feature>
<keyword evidence="2" id="KW-1133">Transmembrane helix</keyword>
<feature type="transmembrane region" description="Helical" evidence="2">
    <location>
        <begin position="373"/>
        <end position="398"/>
    </location>
</feature>
<protein>
    <recommendedName>
        <fullName evidence="3">Major facilitator superfamily (MFS) profile domain-containing protein</fullName>
    </recommendedName>
</protein>
<dbReference type="OMA" id="NEWIFLL"/>
<feature type="transmembrane region" description="Helical" evidence="2">
    <location>
        <begin position="404"/>
        <end position="425"/>
    </location>
</feature>
<dbReference type="Gene3D" id="1.20.1250.20">
    <property type="entry name" value="MFS general substrate transporter like domains"/>
    <property type="match status" value="1"/>
</dbReference>
<feature type="transmembrane region" description="Helical" evidence="2">
    <location>
        <begin position="50"/>
        <end position="75"/>
    </location>
</feature>
<evidence type="ECO:0000313" key="4">
    <source>
        <dbReference type="EnsemblMetazoa" id="XP_038049218.1"/>
    </source>
</evidence>
<dbReference type="PANTHER" id="PTHR11360">
    <property type="entry name" value="MONOCARBOXYLATE TRANSPORTER"/>
    <property type="match status" value="1"/>
</dbReference>
<dbReference type="EnsemblMetazoa" id="XM_038193290.1">
    <property type="protein sequence ID" value="XP_038049218.1"/>
    <property type="gene ID" value="LOC119722892"/>
</dbReference>
<dbReference type="GO" id="GO:0008028">
    <property type="term" value="F:monocarboxylic acid transmembrane transporter activity"/>
    <property type="evidence" value="ECO:0007669"/>
    <property type="project" value="TreeGrafter"/>
</dbReference>
<feature type="domain" description="Major facilitator superfamily (MFS) profile" evidence="3">
    <location>
        <begin position="17"/>
        <end position="431"/>
    </location>
</feature>
<dbReference type="AlphaFoldDB" id="A0A913ZBQ6"/>
<dbReference type="InterPro" id="IPR011701">
    <property type="entry name" value="MFS"/>
</dbReference>
<dbReference type="OrthoDB" id="2213137at2759"/>
<dbReference type="Pfam" id="PF07690">
    <property type="entry name" value="MFS_1"/>
    <property type="match status" value="1"/>
</dbReference>
<evidence type="ECO:0000256" key="1">
    <source>
        <dbReference type="ARBA" id="ARBA00004141"/>
    </source>
</evidence>
<dbReference type="InterPro" id="IPR020846">
    <property type="entry name" value="MFS_dom"/>
</dbReference>
<feature type="transmembrane region" description="Helical" evidence="2">
    <location>
        <begin position="106"/>
        <end position="126"/>
    </location>
</feature>
<feature type="transmembrane region" description="Helical" evidence="2">
    <location>
        <begin position="171"/>
        <end position="190"/>
    </location>
</feature>
<keyword evidence="5" id="KW-1185">Reference proteome</keyword>
<dbReference type="GeneID" id="119722892"/>
<dbReference type="InterPro" id="IPR050327">
    <property type="entry name" value="Proton-linked_MCT"/>
</dbReference>
<dbReference type="InterPro" id="IPR036259">
    <property type="entry name" value="MFS_trans_sf"/>
</dbReference>
<sequence length="473" mass="50312">MAPVSPSYREGGWGWAVVLACFVVEFVFFGNLKALGVLITYMKEDFGTELWVVGSIVSLHYAVQFILSPLAAALARKLSGRSLILVGGTLYGVGLVVSAFTHSVAILALALVVIAGIGVTFAVEITHAKLAFYFREKYPLAVFIALTGSPVGMMLLGPITQVLVDTYGWRGAMLLLGGVGFHLVVGGMLIRRPPISYQAVPDHEEQLTIDGINSPGKSSEEVKPNKSKISKFWNSVFSVLCLEVFVSAEFMIVATMRMLYNIGYGGVVVYIVPNGLALGLSTREASFLTTAWGVGNLVGLVLCALALHVKWISVRSAEGIAVSVVAVGFALEPFVSPFVGQILTAFVVGAGMGCAIEGILVMTRCLPFGDDKFVSVLGWQTFLSGVSASIGDTVAGWLSDATGSFHATFFLYSATMAAILLCLLVDAIRITSTGTECPSGQMVAMPLLFKKDSSTRFEGMTIQPTIQPNDNTT</sequence>
<feature type="transmembrane region" description="Helical" evidence="2">
    <location>
        <begin position="12"/>
        <end position="30"/>
    </location>
</feature>
<organism evidence="4 5">
    <name type="scientific">Patiria miniata</name>
    <name type="common">Bat star</name>
    <name type="synonym">Asterina miniata</name>
    <dbReference type="NCBI Taxonomy" id="46514"/>
    <lineage>
        <taxon>Eukaryota</taxon>
        <taxon>Metazoa</taxon>
        <taxon>Echinodermata</taxon>
        <taxon>Eleutherozoa</taxon>
        <taxon>Asterozoa</taxon>
        <taxon>Asteroidea</taxon>
        <taxon>Valvatacea</taxon>
        <taxon>Valvatida</taxon>
        <taxon>Asterinidae</taxon>
        <taxon>Patiria</taxon>
    </lineage>
</organism>
<dbReference type="RefSeq" id="XP_038049218.1">
    <property type="nucleotide sequence ID" value="XM_038193290.1"/>
</dbReference>